<evidence type="ECO:0000256" key="3">
    <source>
        <dbReference type="ARBA" id="ARBA00008838"/>
    </source>
</evidence>
<name>A0ABQ6M574_9STRA</name>
<dbReference type="EMBL" id="BRYB01001172">
    <property type="protein sequence ID" value="GMI19622.1"/>
    <property type="molecule type" value="Genomic_DNA"/>
</dbReference>
<evidence type="ECO:0000256" key="5">
    <source>
        <dbReference type="ARBA" id="ARBA00022517"/>
    </source>
</evidence>
<dbReference type="Pfam" id="PF07767">
    <property type="entry name" value="Nop53"/>
    <property type="match status" value="1"/>
</dbReference>
<proteinExistence type="inferred from homology"/>
<evidence type="ECO:0000256" key="7">
    <source>
        <dbReference type="SAM" id="MobiDB-lite"/>
    </source>
</evidence>
<reference evidence="8 9" key="1">
    <citation type="journal article" date="2023" name="Commun. Biol.">
        <title>Genome analysis of Parmales, the sister group of diatoms, reveals the evolutionary specialization of diatoms from phago-mixotrophs to photoautotrophs.</title>
        <authorList>
            <person name="Ban H."/>
            <person name="Sato S."/>
            <person name="Yoshikawa S."/>
            <person name="Yamada K."/>
            <person name="Nakamura Y."/>
            <person name="Ichinomiya M."/>
            <person name="Sato N."/>
            <person name="Blanc-Mathieu R."/>
            <person name="Endo H."/>
            <person name="Kuwata A."/>
            <person name="Ogata H."/>
        </authorList>
    </citation>
    <scope>NUCLEOTIDE SEQUENCE [LARGE SCALE GENOMIC DNA]</scope>
</reference>
<protein>
    <recommendedName>
        <fullName evidence="4">Ribosome biogenesis protein NOP53</fullName>
    </recommendedName>
</protein>
<feature type="compositionally biased region" description="Basic and acidic residues" evidence="7">
    <location>
        <begin position="305"/>
        <end position="342"/>
    </location>
</feature>
<gene>
    <name evidence="8" type="ORF">TeGR_g11459</name>
</gene>
<comment type="subcellular location">
    <subcellularLocation>
        <location evidence="1">Nucleus</location>
        <location evidence="1">Nucleolus</location>
    </subcellularLocation>
    <subcellularLocation>
        <location evidence="2">Nucleus</location>
        <location evidence="2">Nucleoplasm</location>
    </subcellularLocation>
</comment>
<sequence length="413" mass="45748">MPRKGSASSRAIRASRASETASAAASLDAPLSAAPDSALFQLDVSGSSSKRARAAPAEEQAFVPKPDRRVDRLVRTHGKRALEKLAGDARKKLPGSFNGATKAKKLRRATAAAPSADLWDDSASAPAGAALTSRGGRMPGTTVDHVLRPELLKRTSGSRHKKAVKALEWKERNRTAVDVDVAHQGQSYNPDGEAHQEMLGVAVAAEYKRKEKQKFDKTPLQDQGMSEETLAVLDMESDDGSSSEEEEEENAERVGAVVKRTKKLTKADRNKARRHREKELEARKRKQDKKLMAELLDSKKHKKTLAKEAREKGEKLTEKKRLLDEKEREPKGVRLEEEEARRDPKRARTIAVALSDEVGGGLRKVVKKGDMLKERQLALAAGGKLQMKSTAERKKTEGKKRRNLMKRMDKFIF</sequence>
<feature type="compositionally biased region" description="Basic and acidic residues" evidence="7">
    <location>
        <begin position="289"/>
        <end position="298"/>
    </location>
</feature>
<feature type="region of interest" description="Disordered" evidence="7">
    <location>
        <begin position="212"/>
        <end position="346"/>
    </location>
</feature>
<dbReference type="Proteomes" id="UP001165060">
    <property type="component" value="Unassembled WGS sequence"/>
</dbReference>
<evidence type="ECO:0000313" key="9">
    <source>
        <dbReference type="Proteomes" id="UP001165060"/>
    </source>
</evidence>
<feature type="compositionally biased region" description="Acidic residues" evidence="7">
    <location>
        <begin position="235"/>
        <end position="250"/>
    </location>
</feature>
<feature type="region of interest" description="Disordered" evidence="7">
    <location>
        <begin position="1"/>
        <end position="28"/>
    </location>
</feature>
<keyword evidence="5" id="KW-0690">Ribosome biogenesis</keyword>
<comment type="caution">
    <text evidence="8">The sequence shown here is derived from an EMBL/GenBank/DDBJ whole genome shotgun (WGS) entry which is preliminary data.</text>
</comment>
<dbReference type="InterPro" id="IPR011687">
    <property type="entry name" value="Nop53/GLTSCR2"/>
</dbReference>
<feature type="region of interest" description="Disordered" evidence="7">
    <location>
        <begin position="382"/>
        <end position="404"/>
    </location>
</feature>
<keyword evidence="6" id="KW-0539">Nucleus</keyword>
<evidence type="ECO:0000256" key="2">
    <source>
        <dbReference type="ARBA" id="ARBA00004642"/>
    </source>
</evidence>
<dbReference type="PANTHER" id="PTHR14211">
    <property type="entry name" value="GLIOMA SUPPRESSOR CANDIDATE REGION GENE 2"/>
    <property type="match status" value="1"/>
</dbReference>
<evidence type="ECO:0000256" key="1">
    <source>
        <dbReference type="ARBA" id="ARBA00004604"/>
    </source>
</evidence>
<evidence type="ECO:0000256" key="6">
    <source>
        <dbReference type="ARBA" id="ARBA00023242"/>
    </source>
</evidence>
<organism evidence="8 9">
    <name type="scientific">Tetraparma gracilis</name>
    <dbReference type="NCBI Taxonomy" id="2962635"/>
    <lineage>
        <taxon>Eukaryota</taxon>
        <taxon>Sar</taxon>
        <taxon>Stramenopiles</taxon>
        <taxon>Ochrophyta</taxon>
        <taxon>Bolidophyceae</taxon>
        <taxon>Parmales</taxon>
        <taxon>Triparmaceae</taxon>
        <taxon>Tetraparma</taxon>
    </lineage>
</organism>
<feature type="region of interest" description="Disordered" evidence="7">
    <location>
        <begin position="113"/>
        <end position="167"/>
    </location>
</feature>
<evidence type="ECO:0000256" key="4">
    <source>
        <dbReference type="ARBA" id="ARBA00018339"/>
    </source>
</evidence>
<dbReference type="PANTHER" id="PTHR14211:SF7">
    <property type="entry name" value="RIBOSOME BIOGENESIS PROTEIN NOP53"/>
    <property type="match status" value="1"/>
</dbReference>
<keyword evidence="9" id="KW-1185">Reference proteome</keyword>
<accession>A0ABQ6M574</accession>
<evidence type="ECO:0000313" key="8">
    <source>
        <dbReference type="EMBL" id="GMI19622.1"/>
    </source>
</evidence>
<comment type="similarity">
    <text evidence="3">Belongs to the NOP53 family.</text>
</comment>
<feature type="region of interest" description="Disordered" evidence="7">
    <location>
        <begin position="46"/>
        <end position="69"/>
    </location>
</feature>